<dbReference type="AlphaFoldDB" id="A0AAE2A719"/>
<dbReference type="Proteomes" id="UP000031587">
    <property type="component" value="Unassembled WGS sequence"/>
</dbReference>
<evidence type="ECO:0000256" key="1">
    <source>
        <dbReference type="SAM" id="Coils"/>
    </source>
</evidence>
<evidence type="ECO:0000313" key="3">
    <source>
        <dbReference type="Proteomes" id="UP000031587"/>
    </source>
</evidence>
<evidence type="ECO:0008006" key="4">
    <source>
        <dbReference type="Google" id="ProtNLM"/>
    </source>
</evidence>
<dbReference type="InterPro" id="IPR027417">
    <property type="entry name" value="P-loop_NTPase"/>
</dbReference>
<dbReference type="RefSeq" id="WP_039769123.1">
    <property type="nucleotide sequence ID" value="NZ_JTGH01000012.1"/>
</dbReference>
<protein>
    <recommendedName>
        <fullName evidence="4">HNH nuclease domain-containing protein</fullName>
    </recommendedName>
</protein>
<dbReference type="InterPro" id="IPR011990">
    <property type="entry name" value="TPR-like_helical_dom_sf"/>
</dbReference>
<gene>
    <name evidence="2" type="ORF">QS95_14795</name>
</gene>
<proteinExistence type="predicted"/>
<keyword evidence="1" id="KW-0175">Coiled coil</keyword>
<dbReference type="CDD" id="cd00085">
    <property type="entry name" value="HNHc"/>
    <property type="match status" value="1"/>
</dbReference>
<organism evidence="2 3">
    <name type="scientific">Pseudomonas fluorescens</name>
    <dbReference type="NCBI Taxonomy" id="294"/>
    <lineage>
        <taxon>Bacteria</taxon>
        <taxon>Pseudomonadati</taxon>
        <taxon>Pseudomonadota</taxon>
        <taxon>Gammaproteobacteria</taxon>
        <taxon>Pseudomonadales</taxon>
        <taxon>Pseudomonadaceae</taxon>
        <taxon>Pseudomonas</taxon>
    </lineage>
</organism>
<dbReference type="Gene3D" id="3.40.50.300">
    <property type="entry name" value="P-loop containing nucleotide triphosphate hydrolases"/>
    <property type="match status" value="1"/>
</dbReference>
<dbReference type="Gene3D" id="1.25.40.10">
    <property type="entry name" value="Tetratricopeptide repeat domain"/>
    <property type="match status" value="1"/>
</dbReference>
<feature type="coiled-coil region" evidence="1">
    <location>
        <begin position="619"/>
        <end position="646"/>
    </location>
</feature>
<dbReference type="SUPFAM" id="SSF48452">
    <property type="entry name" value="TPR-like"/>
    <property type="match status" value="1"/>
</dbReference>
<dbReference type="PANTHER" id="PTHR47691:SF3">
    <property type="entry name" value="HTH-TYPE TRANSCRIPTIONAL REGULATOR RV0890C-RELATED"/>
    <property type="match status" value="1"/>
</dbReference>
<dbReference type="PANTHER" id="PTHR47691">
    <property type="entry name" value="REGULATOR-RELATED"/>
    <property type="match status" value="1"/>
</dbReference>
<name>A0AAE2A719_PSEFL</name>
<dbReference type="InterPro" id="IPR003615">
    <property type="entry name" value="HNH_nuc"/>
</dbReference>
<comment type="caution">
    <text evidence="2">The sequence shown here is derived from an EMBL/GenBank/DDBJ whole genome shotgun (WGS) entry which is preliminary data.</text>
</comment>
<sequence length="986" mass="108741">MDSLSERPNTNANTLLTPLDAAQYLGITPELLFFYTSKSFQKRYGEARRLNTRNDSGSTLFSQIELDAFDQYLREPWADTGTKRRDPPQKILAYLHSESGGACVRCGSGVGVETAHIDAWATSRSNHHHNLIRICSACHCEHDLHNSLPTEELRRLKVVTIERLREQLKLRMGFRSSSPVPSPDPLFVGRETDLAMLREALRTERFVLVRGPGGVGKTELTLQALASMETGRAVLWIEMERYGNIDAMRSALEVAIRERTGTSLDGDLIDQLDRIHACLVFDGVEQLRGPALDAIDDWISDLQTKVKSTQVLVTSQVDLQRARFECEVYLHGIDDKASQCMLEHFVRPGTPIDHLSRDSLLTFADGHPLTIRLAAMLVNFFGSGRVANEQIERRGVELFEVQKQVSPDRRTSLRVCLSLAYEALDQDEKRFLFLVANAPAGLFSGWIEPGKLDVANAQAAIAGVRRWSLVRITAPGEQNERVNMLSPIAGYVISRWQTDAPDDARMLVKALARDFTMMTAAIDKRSESSTEIPYMIKRFELEMPNLLRVFDLAEREPDDDELSLFAIGICSALMRYFFIVRLGDAGSRVMLRGARIALRDGKMKQASDLLTQMIGLAARNDDRTQLDAAKAMLEEIECEAADAETLGNVALTKALLARIVGDAPNTEYQARAAIIHFKAARADHTTLNGTGIEEPVAIDLEGIENDLSSSFGLLGDALLTRGFYHDSAAAYHAALSWLRGAAAAVNNGQLHHQIGNCESHLGHHEEAVRCYSVATARFHAIGMQEYLSNALGELGHTVLNFRRGADLPALPSSDIIVDGLADVAANLARCYAAIPFDLSACAAAVRKLFGLVVLASLNDQALDIEVLAANLELKLIEPAVAALEAGGSDEDMLALYHLDTLLVLAGSIMVLERSAEHNGLSDQDVERLAKACYSQGPWADLRRLSFEWLAIYLRRRWELDVGEGADVHAAADRAAAGAQFILPRRN</sequence>
<reference evidence="2 3" key="1">
    <citation type="submission" date="2014-11" db="EMBL/GenBank/DDBJ databases">
        <title>Draft genome sequence of Pseudomonas fluorescens strains SF4c SF39a.</title>
        <authorList>
            <person name="Underwood G.E."/>
            <person name="Ly L.K."/>
            <person name="Bitzer A.S."/>
            <person name="Godino A."/>
            <person name="Bucci V."/>
            <person name="Fischer S."/>
            <person name="Silby M.W."/>
        </authorList>
    </citation>
    <scope>NUCLEOTIDE SEQUENCE [LARGE SCALE GENOMIC DNA]</scope>
    <source>
        <strain evidence="2 3">SF4c</strain>
    </source>
</reference>
<evidence type="ECO:0000313" key="2">
    <source>
        <dbReference type="EMBL" id="KIF59424.1"/>
    </source>
</evidence>
<dbReference type="EMBL" id="JTGH01000012">
    <property type="protein sequence ID" value="KIF59424.1"/>
    <property type="molecule type" value="Genomic_DNA"/>
</dbReference>
<accession>A0AAE2A719</accession>
<dbReference type="SUPFAM" id="SSF52540">
    <property type="entry name" value="P-loop containing nucleoside triphosphate hydrolases"/>
    <property type="match status" value="1"/>
</dbReference>